<sequence>MDCSALANLQQLVLLGILSESDIDPALIRLNCSNLTDTSLGDYSADEIIETFRQGLYTHGSPSTLALIVLYVVSFTLGCIGNILVIIAWFRNKHIRTIINCFLVNLAVCDLAVVLVCMPITLGNIVYQEWIYGEVLCKLTPCVQGMSVSSSVFILTAVSLNRFYAIHSPLKAKVLFTRNRVRILIVIIWIISLILMIPILIVNRLVTEVFFGVVPVTWCQEEWRSMRMKHAYNMCLFLVQFALPMLFMFAAYAMIVRALVFRSSELGKDANPDKQLKAQNRSRSKVVRLLMAVVLLFAVSWFPYHVATIWTDYHPVNEAIKMFPFVQWLGLCSSSLNPICYCFLSKTYRKTFKASLQCKWKRKNDAGVYRNWGTSYAFSLGATSVRPRRGKPSSHNELQGATYAQIVTNGNYMNDTSQIAEQSVRHESQTEVSLTKETEL</sequence>
<feature type="transmembrane region" description="Helical" evidence="11">
    <location>
        <begin position="102"/>
        <end position="123"/>
    </location>
</feature>
<dbReference type="CDD" id="cd14993">
    <property type="entry name" value="7tmA_CCKR-like"/>
    <property type="match status" value="1"/>
</dbReference>
<protein>
    <submittedName>
        <fullName evidence="14">Neuropeptide FF receptor 2-like</fullName>
    </submittedName>
</protein>
<keyword evidence="3 9" id="KW-0812">Transmembrane</keyword>
<dbReference type="InterPro" id="IPR000276">
    <property type="entry name" value="GPCR_Rhodpsn"/>
</dbReference>
<reference evidence="14" key="1">
    <citation type="submission" date="2025-08" db="UniProtKB">
        <authorList>
            <consortium name="RefSeq"/>
        </authorList>
    </citation>
    <scope>IDENTIFICATION</scope>
    <source>
        <tissue evidence="14">Testes</tissue>
    </source>
</reference>
<evidence type="ECO:0000256" key="10">
    <source>
        <dbReference type="SAM" id="MobiDB-lite"/>
    </source>
</evidence>
<dbReference type="Pfam" id="PF00001">
    <property type="entry name" value="7tm_1"/>
    <property type="match status" value="1"/>
</dbReference>
<evidence type="ECO:0000256" key="9">
    <source>
        <dbReference type="RuleBase" id="RU000688"/>
    </source>
</evidence>
<feature type="transmembrane region" description="Helical" evidence="11">
    <location>
        <begin position="286"/>
        <end position="305"/>
    </location>
</feature>
<evidence type="ECO:0000256" key="1">
    <source>
        <dbReference type="ARBA" id="ARBA00004141"/>
    </source>
</evidence>
<name>A0ABM0GK61_SACKO</name>
<dbReference type="SUPFAM" id="SSF81321">
    <property type="entry name" value="Family A G protein-coupled receptor-like"/>
    <property type="match status" value="1"/>
</dbReference>
<dbReference type="PRINTS" id="PR01012">
    <property type="entry name" value="NRPEPTIDEYR"/>
</dbReference>
<organism evidence="13 14">
    <name type="scientific">Saccoglossus kowalevskii</name>
    <name type="common">Acorn worm</name>
    <dbReference type="NCBI Taxonomy" id="10224"/>
    <lineage>
        <taxon>Eukaryota</taxon>
        <taxon>Metazoa</taxon>
        <taxon>Hemichordata</taxon>
        <taxon>Enteropneusta</taxon>
        <taxon>Harrimaniidae</taxon>
        <taxon>Saccoglossus</taxon>
    </lineage>
</organism>
<evidence type="ECO:0000256" key="2">
    <source>
        <dbReference type="ARBA" id="ARBA00010663"/>
    </source>
</evidence>
<feature type="transmembrane region" description="Helical" evidence="11">
    <location>
        <begin position="65"/>
        <end position="90"/>
    </location>
</feature>
<dbReference type="SMART" id="SM01381">
    <property type="entry name" value="7TM_GPCR_Srsx"/>
    <property type="match status" value="1"/>
</dbReference>
<evidence type="ECO:0000256" key="7">
    <source>
        <dbReference type="ARBA" id="ARBA00023170"/>
    </source>
</evidence>
<keyword evidence="7 9" id="KW-0675">Receptor</keyword>
<keyword evidence="13" id="KW-1185">Reference proteome</keyword>
<evidence type="ECO:0000256" key="5">
    <source>
        <dbReference type="ARBA" id="ARBA00023040"/>
    </source>
</evidence>
<dbReference type="Proteomes" id="UP000694865">
    <property type="component" value="Unplaced"/>
</dbReference>
<dbReference type="InterPro" id="IPR017452">
    <property type="entry name" value="GPCR_Rhodpsn_7TM"/>
</dbReference>
<keyword evidence="5 9" id="KW-0297">G-protein coupled receptor</keyword>
<evidence type="ECO:0000256" key="11">
    <source>
        <dbReference type="SAM" id="Phobius"/>
    </source>
</evidence>
<evidence type="ECO:0000256" key="6">
    <source>
        <dbReference type="ARBA" id="ARBA00023136"/>
    </source>
</evidence>
<comment type="similarity">
    <text evidence="2 9">Belongs to the G-protein coupled receptor 1 family.</text>
</comment>
<dbReference type="Gene3D" id="1.20.1070.10">
    <property type="entry name" value="Rhodopsin 7-helix transmembrane proteins"/>
    <property type="match status" value="1"/>
</dbReference>
<dbReference type="PROSITE" id="PS50262">
    <property type="entry name" value="G_PROTEIN_RECEP_F1_2"/>
    <property type="match status" value="1"/>
</dbReference>
<feature type="transmembrane region" description="Helical" evidence="11">
    <location>
        <begin position="231"/>
        <end position="255"/>
    </location>
</feature>
<evidence type="ECO:0000256" key="3">
    <source>
        <dbReference type="ARBA" id="ARBA00022692"/>
    </source>
</evidence>
<feature type="transmembrane region" description="Helical" evidence="11">
    <location>
        <begin position="143"/>
        <end position="160"/>
    </location>
</feature>
<dbReference type="PANTHER" id="PTHR45695">
    <property type="entry name" value="LEUCOKININ RECEPTOR-RELATED"/>
    <property type="match status" value="1"/>
</dbReference>
<keyword evidence="6 11" id="KW-0472">Membrane</keyword>
<feature type="transmembrane region" description="Helical" evidence="11">
    <location>
        <begin position="181"/>
        <end position="201"/>
    </location>
</feature>
<comment type="subcellular location">
    <subcellularLocation>
        <location evidence="1">Membrane</location>
        <topology evidence="1">Multi-pass membrane protein</topology>
    </subcellularLocation>
</comment>
<proteinExistence type="inferred from homology"/>
<dbReference type="InterPro" id="IPR000611">
    <property type="entry name" value="NPY_rcpt"/>
</dbReference>
<dbReference type="RefSeq" id="XP_002731651.1">
    <property type="nucleotide sequence ID" value="XM_002731605.1"/>
</dbReference>
<dbReference type="PANTHER" id="PTHR45695:SF36">
    <property type="entry name" value="G-PROTEIN COUPLED RECEPTORS FAMILY 1 PROFILE DOMAIN-CONTAINING PROTEIN"/>
    <property type="match status" value="1"/>
</dbReference>
<keyword evidence="4 11" id="KW-1133">Transmembrane helix</keyword>
<keyword evidence="8 9" id="KW-0807">Transducer</keyword>
<dbReference type="PROSITE" id="PS00237">
    <property type="entry name" value="G_PROTEIN_RECEP_F1_1"/>
    <property type="match status" value="1"/>
</dbReference>
<evidence type="ECO:0000259" key="12">
    <source>
        <dbReference type="PROSITE" id="PS50262"/>
    </source>
</evidence>
<feature type="region of interest" description="Disordered" evidence="10">
    <location>
        <begin position="421"/>
        <end position="440"/>
    </location>
</feature>
<dbReference type="PRINTS" id="PR00237">
    <property type="entry name" value="GPCRRHODOPSN"/>
</dbReference>
<feature type="transmembrane region" description="Helical" evidence="11">
    <location>
        <begin position="325"/>
        <end position="344"/>
    </location>
</feature>
<feature type="compositionally biased region" description="Basic and acidic residues" evidence="10">
    <location>
        <begin position="423"/>
        <end position="440"/>
    </location>
</feature>
<evidence type="ECO:0000256" key="4">
    <source>
        <dbReference type="ARBA" id="ARBA00022989"/>
    </source>
</evidence>
<accession>A0ABM0GK61</accession>
<feature type="domain" description="G-protein coupled receptors family 1 profile" evidence="12">
    <location>
        <begin position="81"/>
        <end position="341"/>
    </location>
</feature>
<evidence type="ECO:0000313" key="13">
    <source>
        <dbReference type="Proteomes" id="UP000694865"/>
    </source>
</evidence>
<evidence type="ECO:0000256" key="8">
    <source>
        <dbReference type="ARBA" id="ARBA00023224"/>
    </source>
</evidence>
<dbReference type="GeneID" id="100376198"/>
<gene>
    <name evidence="14" type="primary">LOC100376198</name>
</gene>
<evidence type="ECO:0000313" key="14">
    <source>
        <dbReference type="RefSeq" id="XP_002731651.1"/>
    </source>
</evidence>